<feature type="signal peptide" evidence="3">
    <location>
        <begin position="1"/>
        <end position="34"/>
    </location>
</feature>
<name>A0ABV3DIS9_9ACTN</name>
<dbReference type="PANTHER" id="PTHR45725">
    <property type="entry name" value="FORMIN HOMOLOGY 2 FAMILY MEMBER"/>
    <property type="match status" value="1"/>
</dbReference>
<keyword evidence="6" id="KW-1185">Reference proteome</keyword>
<dbReference type="InterPro" id="IPR051425">
    <property type="entry name" value="Formin_Homology"/>
</dbReference>
<dbReference type="EMBL" id="JBEZFP010000047">
    <property type="protein sequence ID" value="MEU8135660.1"/>
    <property type="molecule type" value="Genomic_DNA"/>
</dbReference>
<dbReference type="RefSeq" id="WP_358355583.1">
    <property type="nucleotide sequence ID" value="NZ_JBEZFP010000047.1"/>
</dbReference>
<feature type="region of interest" description="Disordered" evidence="1">
    <location>
        <begin position="283"/>
        <end position="364"/>
    </location>
</feature>
<dbReference type="NCBIfam" id="NF041501">
    <property type="entry name" value="cola_mem"/>
    <property type="match status" value="1"/>
</dbReference>
<keyword evidence="3" id="KW-0732">Signal</keyword>
<feature type="chain" id="PRO_5046161268" evidence="3">
    <location>
        <begin position="35"/>
        <end position="831"/>
    </location>
</feature>
<evidence type="ECO:0000259" key="4">
    <source>
        <dbReference type="PROSITE" id="PS50234"/>
    </source>
</evidence>
<keyword evidence="2" id="KW-0812">Transmembrane</keyword>
<feature type="transmembrane region" description="Helical" evidence="2">
    <location>
        <begin position="605"/>
        <end position="636"/>
    </location>
</feature>
<evidence type="ECO:0000256" key="1">
    <source>
        <dbReference type="SAM" id="MobiDB-lite"/>
    </source>
</evidence>
<dbReference type="PROSITE" id="PS50234">
    <property type="entry name" value="VWFA"/>
    <property type="match status" value="1"/>
</dbReference>
<organism evidence="5 6">
    <name type="scientific">Streptodolium elevatio</name>
    <dbReference type="NCBI Taxonomy" id="3157996"/>
    <lineage>
        <taxon>Bacteria</taxon>
        <taxon>Bacillati</taxon>
        <taxon>Actinomycetota</taxon>
        <taxon>Actinomycetes</taxon>
        <taxon>Kitasatosporales</taxon>
        <taxon>Streptomycetaceae</taxon>
        <taxon>Streptodolium</taxon>
    </lineage>
</organism>
<evidence type="ECO:0000313" key="5">
    <source>
        <dbReference type="EMBL" id="MEU8135660.1"/>
    </source>
</evidence>
<feature type="transmembrane region" description="Helical" evidence="2">
    <location>
        <begin position="457"/>
        <end position="478"/>
    </location>
</feature>
<keyword evidence="2" id="KW-0472">Membrane</keyword>
<feature type="compositionally biased region" description="Pro residues" evidence="1">
    <location>
        <begin position="817"/>
        <end position="831"/>
    </location>
</feature>
<evidence type="ECO:0000256" key="3">
    <source>
        <dbReference type="SAM" id="SignalP"/>
    </source>
</evidence>
<dbReference type="PANTHER" id="PTHR45725:SF1">
    <property type="entry name" value="DISHEVELLED ASSOCIATED ACTIVATOR OF MORPHOGENESIS, ISOFORM D"/>
    <property type="match status" value="1"/>
</dbReference>
<evidence type="ECO:0000256" key="2">
    <source>
        <dbReference type="SAM" id="Phobius"/>
    </source>
</evidence>
<dbReference type="Proteomes" id="UP001551482">
    <property type="component" value="Unassembled WGS sequence"/>
</dbReference>
<feature type="transmembrane region" description="Helical" evidence="2">
    <location>
        <begin position="529"/>
        <end position="561"/>
    </location>
</feature>
<feature type="transmembrane region" description="Helical" evidence="2">
    <location>
        <begin position="490"/>
        <end position="509"/>
    </location>
</feature>
<feature type="compositionally biased region" description="Low complexity" evidence="1">
    <location>
        <begin position="744"/>
        <end position="756"/>
    </location>
</feature>
<feature type="transmembrane region" description="Helical" evidence="2">
    <location>
        <begin position="648"/>
        <end position="667"/>
    </location>
</feature>
<evidence type="ECO:0000313" key="6">
    <source>
        <dbReference type="Proteomes" id="UP001551482"/>
    </source>
</evidence>
<feature type="domain" description="VWFA" evidence="4">
    <location>
        <begin position="39"/>
        <end position="218"/>
    </location>
</feature>
<sequence>MAVASSRADRWKRATLVAAAALVLVVFWAPAASAAPKRTIILVVDTSDSMNEPTGNGQDTRLTEAKAALRSTIGSLADSDKVGLHEFSGECGDGGELLVEPATGNRGALRDEVDALQTNGRTPTPDAIRAAANEFPKDSSEKVLILVSDGESSCDEDPCEVVVEVQQQAGIKFVAHTVGFQTSDQANTELSCIADTTGGKYFAADDQQGITDSLEEALLPVVGGDVSTILNALPMPSDVPLDPESVGKTAGLAAGLVLLIGFPAELFNRTFEANQRRISRWWRRRGGGPAGAGGPNPAGGGGTGPFPPGGGGGMDPGAGGAGGGPGGGTTGMHASPSGGMTGLHASDPGGMTGQHAGGGGAYGPGGFAGPDPGAGGAGAGAYGPGGAAGMDPGAGGAGAGGGAYASGSGTYGASGGTGAHGAASGSGAYGASGGPGAHGAPGGSGAFGTAAVPGRSLWASPWILPVFVVLSALASTFVDPDSGFNAKSGILLLGFLVAAPLVIFAYSWPNERNAKRASGVPGVLKTVPAALGLAIFCTVLSRMSDFVPGYVFGLVIGYVALRERRLSRAQEGKGVLFGAVGALLVSVAAWVGLEFVHEKAIAVDANVGLVIADTILGTTFILGVETVLFGLIPLRVLDGDKLRQWNTWVWAATYTVAILLFVHVLVLNSGRAGSDDDTSLTAALLLFAGFALVSGLFWAYFKYVPDPALMPAPAGMPVGAARAVPPRVPPQMAPYMPPPPPGAMPGASPGTAPPVAGGTGTAVPPPPVGQPYVPPPGRPQAPPVPATPPPTTMTPPPPPPAMPPNVPPTMPGHVSPPDVPPPPAGPPPGTH</sequence>
<dbReference type="InterPro" id="IPR036465">
    <property type="entry name" value="vWFA_dom_sf"/>
</dbReference>
<gene>
    <name evidence="5" type="ORF">AB0C36_19335</name>
</gene>
<keyword evidence="2" id="KW-1133">Transmembrane helix</keyword>
<dbReference type="SUPFAM" id="SSF53300">
    <property type="entry name" value="vWA-like"/>
    <property type="match status" value="1"/>
</dbReference>
<protein>
    <submittedName>
        <fullName evidence="5">FGLLP motif-containing membrane protein</fullName>
    </submittedName>
</protein>
<dbReference type="InterPro" id="IPR048104">
    <property type="entry name" value="Cola_memb_dom"/>
</dbReference>
<comment type="caution">
    <text evidence="5">The sequence shown here is derived from an EMBL/GenBank/DDBJ whole genome shotgun (WGS) entry which is preliminary data.</text>
</comment>
<dbReference type="Gene3D" id="3.40.50.410">
    <property type="entry name" value="von Willebrand factor, type A domain"/>
    <property type="match status" value="1"/>
</dbReference>
<feature type="transmembrane region" description="Helical" evidence="2">
    <location>
        <begin position="573"/>
        <end position="593"/>
    </location>
</feature>
<reference evidence="5 6" key="1">
    <citation type="submission" date="2024-06" db="EMBL/GenBank/DDBJ databases">
        <title>The Natural Products Discovery Center: Release of the First 8490 Sequenced Strains for Exploring Actinobacteria Biosynthetic Diversity.</title>
        <authorList>
            <person name="Kalkreuter E."/>
            <person name="Kautsar S.A."/>
            <person name="Yang D."/>
            <person name="Bader C.D."/>
            <person name="Teijaro C.N."/>
            <person name="Fluegel L."/>
            <person name="Davis C.M."/>
            <person name="Simpson J.R."/>
            <person name="Lauterbach L."/>
            <person name="Steele A.D."/>
            <person name="Gui C."/>
            <person name="Meng S."/>
            <person name="Li G."/>
            <person name="Viehrig K."/>
            <person name="Ye F."/>
            <person name="Su P."/>
            <person name="Kiefer A.F."/>
            <person name="Nichols A."/>
            <person name="Cepeda A.J."/>
            <person name="Yan W."/>
            <person name="Fan B."/>
            <person name="Jiang Y."/>
            <person name="Adhikari A."/>
            <person name="Zheng C.-J."/>
            <person name="Schuster L."/>
            <person name="Cowan T.M."/>
            <person name="Smanski M.J."/>
            <person name="Chevrette M.G."/>
            <person name="De Carvalho L.P.S."/>
            <person name="Shen B."/>
        </authorList>
    </citation>
    <scope>NUCLEOTIDE SEQUENCE [LARGE SCALE GENOMIC DNA]</scope>
    <source>
        <strain evidence="5 6">NPDC048946</strain>
    </source>
</reference>
<proteinExistence type="predicted"/>
<accession>A0ABV3DIS9</accession>
<feature type="compositionally biased region" description="Gly residues" evidence="1">
    <location>
        <begin position="350"/>
        <end position="364"/>
    </location>
</feature>
<feature type="compositionally biased region" description="Pro residues" evidence="1">
    <location>
        <begin position="763"/>
        <end position="810"/>
    </location>
</feature>
<feature type="region of interest" description="Disordered" evidence="1">
    <location>
        <begin position="732"/>
        <end position="831"/>
    </location>
</feature>
<feature type="compositionally biased region" description="Gly residues" evidence="1">
    <location>
        <begin position="287"/>
        <end position="330"/>
    </location>
</feature>
<dbReference type="Pfam" id="PF00092">
    <property type="entry name" value="VWA"/>
    <property type="match status" value="1"/>
</dbReference>
<feature type="compositionally biased region" description="Pro residues" evidence="1">
    <location>
        <begin position="732"/>
        <end position="743"/>
    </location>
</feature>
<dbReference type="SMART" id="SM00327">
    <property type="entry name" value="VWA"/>
    <property type="match status" value="1"/>
</dbReference>
<dbReference type="InterPro" id="IPR002035">
    <property type="entry name" value="VWF_A"/>
</dbReference>
<feature type="transmembrane region" description="Helical" evidence="2">
    <location>
        <begin position="679"/>
        <end position="701"/>
    </location>
</feature>